<dbReference type="GO" id="GO:0003700">
    <property type="term" value="F:DNA-binding transcription factor activity"/>
    <property type="evidence" value="ECO:0007669"/>
    <property type="project" value="TreeGrafter"/>
</dbReference>
<dbReference type="GO" id="GO:0000976">
    <property type="term" value="F:transcription cis-regulatory region binding"/>
    <property type="evidence" value="ECO:0007669"/>
    <property type="project" value="TreeGrafter"/>
</dbReference>
<sequence>MSKTQNNSRTPLGGGSEDQHPLVIEGAAKKLRTLRDRKKADTRDALARAAAELMLEEGSDGASIRAITRRARVSSRTFHNYFPNRDAAFLYFIETYVRQIAEWIDRTQPGLTPVQLLRQITHEIMTSGENPLPAINLASSLGEHMTVQMDREGTGVLLEIFGSLTHAVHRYCDGALSLVEIHLLINSVTAMVNAATEIANNPGYAGEEVLEDILDTGFDRLERGFGAN</sequence>
<feature type="region of interest" description="Disordered" evidence="5">
    <location>
        <begin position="1"/>
        <end position="21"/>
    </location>
</feature>
<protein>
    <submittedName>
        <fullName evidence="7">TetR/AcrR family transcriptional regulator</fullName>
    </submittedName>
</protein>
<evidence type="ECO:0000313" key="8">
    <source>
        <dbReference type="Proteomes" id="UP000249451"/>
    </source>
</evidence>
<dbReference type="PROSITE" id="PS50977">
    <property type="entry name" value="HTH_TETR_2"/>
    <property type="match status" value="1"/>
</dbReference>
<organism evidence="7 8">
    <name type="scientific">Corynebacterium urealyticum</name>
    <dbReference type="NCBI Taxonomy" id="43771"/>
    <lineage>
        <taxon>Bacteria</taxon>
        <taxon>Bacillati</taxon>
        <taxon>Actinomycetota</taxon>
        <taxon>Actinomycetes</taxon>
        <taxon>Mycobacteriales</taxon>
        <taxon>Corynebacteriaceae</taxon>
        <taxon>Corynebacterium</taxon>
    </lineage>
</organism>
<dbReference type="Pfam" id="PF00440">
    <property type="entry name" value="TetR_N"/>
    <property type="match status" value="1"/>
</dbReference>
<dbReference type="InterPro" id="IPR050109">
    <property type="entry name" value="HTH-type_TetR-like_transc_reg"/>
</dbReference>
<evidence type="ECO:0000256" key="2">
    <source>
        <dbReference type="ARBA" id="ARBA00023125"/>
    </source>
</evidence>
<feature type="domain" description="HTH tetR-type" evidence="6">
    <location>
        <begin position="40"/>
        <end position="100"/>
    </location>
</feature>
<feature type="compositionally biased region" description="Polar residues" evidence="5">
    <location>
        <begin position="1"/>
        <end position="10"/>
    </location>
</feature>
<comment type="caution">
    <text evidence="7">The sequence shown here is derived from an EMBL/GenBank/DDBJ whole genome shotgun (WGS) entry which is preliminary data.</text>
</comment>
<dbReference type="RefSeq" id="WP_070761820.1">
    <property type="nucleotide sequence ID" value="NZ_CP136640.1"/>
</dbReference>
<accession>A0A2W5AS31</accession>
<gene>
    <name evidence="7" type="ORF">DI609_13225</name>
</gene>
<reference evidence="7 8" key="1">
    <citation type="submission" date="2017-11" db="EMBL/GenBank/DDBJ databases">
        <title>Infants hospitalized years apart are colonized by the same room-sourced microbial strains.</title>
        <authorList>
            <person name="Brooks B."/>
            <person name="Olm M.R."/>
            <person name="Firek B.A."/>
            <person name="Baker R."/>
            <person name="Thomas B.C."/>
            <person name="Morowitz M.J."/>
            <person name="Banfield J.F."/>
        </authorList>
    </citation>
    <scope>NUCLEOTIDE SEQUENCE [LARGE SCALE GENOMIC DNA]</scope>
    <source>
        <strain evidence="7">S2_012_000_R3_87</strain>
    </source>
</reference>
<dbReference type="InterPro" id="IPR001647">
    <property type="entry name" value="HTH_TetR"/>
</dbReference>
<evidence type="ECO:0000256" key="4">
    <source>
        <dbReference type="PROSITE-ProRule" id="PRU00335"/>
    </source>
</evidence>
<keyword evidence="2 4" id="KW-0238">DNA-binding</keyword>
<dbReference type="Gene3D" id="1.10.357.10">
    <property type="entry name" value="Tetracycline Repressor, domain 2"/>
    <property type="match status" value="1"/>
</dbReference>
<keyword evidence="3" id="KW-0804">Transcription</keyword>
<evidence type="ECO:0000256" key="5">
    <source>
        <dbReference type="SAM" id="MobiDB-lite"/>
    </source>
</evidence>
<dbReference type="PANTHER" id="PTHR30055">
    <property type="entry name" value="HTH-TYPE TRANSCRIPTIONAL REGULATOR RUTR"/>
    <property type="match status" value="1"/>
</dbReference>
<evidence type="ECO:0000256" key="1">
    <source>
        <dbReference type="ARBA" id="ARBA00023015"/>
    </source>
</evidence>
<keyword evidence="1" id="KW-0805">Transcription regulation</keyword>
<evidence type="ECO:0000256" key="3">
    <source>
        <dbReference type="ARBA" id="ARBA00023163"/>
    </source>
</evidence>
<dbReference type="EMBL" id="QFNY01000416">
    <property type="protein sequence ID" value="PZO97400.1"/>
    <property type="molecule type" value="Genomic_DNA"/>
</dbReference>
<dbReference type="PANTHER" id="PTHR30055:SF238">
    <property type="entry name" value="MYCOFACTOCIN BIOSYNTHESIS TRANSCRIPTIONAL REGULATOR MFTR-RELATED"/>
    <property type="match status" value="1"/>
</dbReference>
<dbReference type="Proteomes" id="UP000249451">
    <property type="component" value="Unassembled WGS sequence"/>
</dbReference>
<evidence type="ECO:0000259" key="6">
    <source>
        <dbReference type="PROSITE" id="PS50977"/>
    </source>
</evidence>
<dbReference type="AlphaFoldDB" id="A0A2W5AS31"/>
<dbReference type="InterPro" id="IPR009057">
    <property type="entry name" value="Homeodomain-like_sf"/>
</dbReference>
<feature type="DNA-binding region" description="H-T-H motif" evidence="4">
    <location>
        <begin position="63"/>
        <end position="82"/>
    </location>
</feature>
<name>A0A2W5AS31_9CORY</name>
<evidence type="ECO:0000313" key="7">
    <source>
        <dbReference type="EMBL" id="PZO97400.1"/>
    </source>
</evidence>
<proteinExistence type="predicted"/>
<dbReference type="SUPFAM" id="SSF46689">
    <property type="entry name" value="Homeodomain-like"/>
    <property type="match status" value="1"/>
</dbReference>